<keyword evidence="2" id="KW-1185">Reference proteome</keyword>
<accession>A0A9P9YKI2</accession>
<gene>
    <name evidence="1" type="ORF">M5D96_008963</name>
</gene>
<dbReference type="Proteomes" id="UP001059596">
    <property type="component" value="Unassembled WGS sequence"/>
</dbReference>
<evidence type="ECO:0000313" key="2">
    <source>
        <dbReference type="Proteomes" id="UP001059596"/>
    </source>
</evidence>
<protein>
    <submittedName>
        <fullName evidence="1">Uncharacterized protein</fullName>
    </submittedName>
</protein>
<comment type="caution">
    <text evidence="1">The sequence shown here is derived from an EMBL/GenBank/DDBJ whole genome shotgun (WGS) entry which is preliminary data.</text>
</comment>
<dbReference type="AlphaFoldDB" id="A0A9P9YKI2"/>
<sequence length="46" mass="5354">MPKFQVFRVATDFTKTVSLELTYRLFCLHGLDEKLDGAFCRRLLSS</sequence>
<organism evidence="1 2">
    <name type="scientific">Drosophila gunungcola</name>
    <name type="common">fruit fly</name>
    <dbReference type="NCBI Taxonomy" id="103775"/>
    <lineage>
        <taxon>Eukaryota</taxon>
        <taxon>Metazoa</taxon>
        <taxon>Ecdysozoa</taxon>
        <taxon>Arthropoda</taxon>
        <taxon>Hexapoda</taxon>
        <taxon>Insecta</taxon>
        <taxon>Pterygota</taxon>
        <taxon>Neoptera</taxon>
        <taxon>Endopterygota</taxon>
        <taxon>Diptera</taxon>
        <taxon>Brachycera</taxon>
        <taxon>Muscomorpha</taxon>
        <taxon>Ephydroidea</taxon>
        <taxon>Drosophilidae</taxon>
        <taxon>Drosophila</taxon>
        <taxon>Sophophora</taxon>
    </lineage>
</organism>
<feature type="non-terminal residue" evidence="1">
    <location>
        <position position="46"/>
    </location>
</feature>
<reference evidence="1" key="1">
    <citation type="journal article" date="2023" name="Genome Biol. Evol.">
        <title>Long-read-based Genome Assembly of Drosophila gunungcola Reveals Fewer Chemosensory Genes in Flower-breeding Species.</title>
        <authorList>
            <person name="Negi A."/>
            <person name="Liao B.Y."/>
            <person name="Yeh S.D."/>
        </authorList>
    </citation>
    <scope>NUCLEOTIDE SEQUENCE</scope>
    <source>
        <strain evidence="1">Sukarami</strain>
    </source>
</reference>
<evidence type="ECO:0000313" key="1">
    <source>
        <dbReference type="EMBL" id="KAI8038273.1"/>
    </source>
</evidence>
<proteinExistence type="predicted"/>
<dbReference type="EMBL" id="JAMKOV010000008">
    <property type="protein sequence ID" value="KAI8038273.1"/>
    <property type="molecule type" value="Genomic_DNA"/>
</dbReference>
<name>A0A9P9YKI2_9MUSC</name>